<dbReference type="Pfam" id="PF14771">
    <property type="entry name" value="DUF4476"/>
    <property type="match status" value="1"/>
</dbReference>
<evidence type="ECO:0000259" key="2">
    <source>
        <dbReference type="Pfam" id="PF14771"/>
    </source>
</evidence>
<feature type="signal peptide" evidence="1">
    <location>
        <begin position="1"/>
        <end position="20"/>
    </location>
</feature>
<keyword evidence="1" id="KW-0732">Signal</keyword>
<protein>
    <recommendedName>
        <fullName evidence="2">DUF4476 domain-containing protein</fullName>
    </recommendedName>
</protein>
<evidence type="ECO:0000313" key="4">
    <source>
        <dbReference type="Proteomes" id="UP001501126"/>
    </source>
</evidence>
<dbReference type="Proteomes" id="UP001501126">
    <property type="component" value="Unassembled WGS sequence"/>
</dbReference>
<accession>A0ABP3Y5C4</accession>
<dbReference type="RefSeq" id="WP_343787928.1">
    <property type="nucleotide sequence ID" value="NZ_BAAAFH010000011.1"/>
</dbReference>
<evidence type="ECO:0000256" key="1">
    <source>
        <dbReference type="SAM" id="SignalP"/>
    </source>
</evidence>
<evidence type="ECO:0000313" key="3">
    <source>
        <dbReference type="EMBL" id="GAA0875940.1"/>
    </source>
</evidence>
<proteinExistence type="predicted"/>
<sequence>MKRLLLTGIIIAIGMNFAAAFPNYPGNQTANLTLTTSEAGRFMFELNGFSQQSNGNTLYLNNIQQGNHSLRIFRWRRSFGPHQGYWDVVYQGQLQIPANSHVIASWNQWNGLHASITPLHQQPVPPVQICPPHPNTPPMNGHHPGNGHGNGWNNHYGMGMQPQVFQGFLHQLRKASFDSNRVNLAKNAIRSSGISVQQLQQVLRTFDFDSNRLEVAQYAYAYTADQQNYFLLHNSFDFESNANHLMNSLN</sequence>
<gene>
    <name evidence="3" type="ORF">GCM10009118_23490</name>
</gene>
<keyword evidence="4" id="KW-1185">Reference proteome</keyword>
<dbReference type="EMBL" id="BAAAFH010000011">
    <property type="protein sequence ID" value="GAA0875940.1"/>
    <property type="molecule type" value="Genomic_DNA"/>
</dbReference>
<feature type="chain" id="PRO_5045942001" description="DUF4476 domain-containing protein" evidence="1">
    <location>
        <begin position="21"/>
        <end position="250"/>
    </location>
</feature>
<feature type="domain" description="DUF4476" evidence="2">
    <location>
        <begin position="160"/>
        <end position="247"/>
    </location>
</feature>
<dbReference type="InterPro" id="IPR028011">
    <property type="entry name" value="DUF4476"/>
</dbReference>
<organism evidence="3 4">
    <name type="scientific">Wandonia haliotis</name>
    <dbReference type="NCBI Taxonomy" id="574963"/>
    <lineage>
        <taxon>Bacteria</taxon>
        <taxon>Pseudomonadati</taxon>
        <taxon>Bacteroidota</taxon>
        <taxon>Flavobacteriia</taxon>
        <taxon>Flavobacteriales</taxon>
        <taxon>Crocinitomicaceae</taxon>
        <taxon>Wandonia</taxon>
    </lineage>
</organism>
<reference evidence="4" key="1">
    <citation type="journal article" date="2019" name="Int. J. Syst. Evol. Microbiol.">
        <title>The Global Catalogue of Microorganisms (GCM) 10K type strain sequencing project: providing services to taxonomists for standard genome sequencing and annotation.</title>
        <authorList>
            <consortium name="The Broad Institute Genomics Platform"/>
            <consortium name="The Broad Institute Genome Sequencing Center for Infectious Disease"/>
            <person name="Wu L."/>
            <person name="Ma J."/>
        </authorList>
    </citation>
    <scope>NUCLEOTIDE SEQUENCE [LARGE SCALE GENOMIC DNA]</scope>
    <source>
        <strain evidence="4">JCM 16083</strain>
    </source>
</reference>
<name>A0ABP3Y5C4_9FLAO</name>
<comment type="caution">
    <text evidence="3">The sequence shown here is derived from an EMBL/GenBank/DDBJ whole genome shotgun (WGS) entry which is preliminary data.</text>
</comment>